<feature type="transmembrane region" description="Helical" evidence="1">
    <location>
        <begin position="41"/>
        <end position="62"/>
    </location>
</feature>
<keyword evidence="3" id="KW-1185">Reference proteome</keyword>
<keyword evidence="1" id="KW-0812">Transmembrane</keyword>
<gene>
    <name evidence="2" type="ORF">SAMN04488526_2366</name>
</gene>
<protein>
    <submittedName>
        <fullName evidence="2">Uncharacterized protein</fullName>
    </submittedName>
</protein>
<sequence length="106" mass="11026">MARFIFTRILLFIIAVCGWALVGFGTMIAGRGVFLYAMDPVLMGTGGGLAIGGLLVVAQTLAARVQVVTAETTAAILARLDAQAKATVPALHRNTGLRATPRQTGD</sequence>
<keyword evidence="1" id="KW-1133">Transmembrane helix</keyword>
<feature type="transmembrane region" description="Helical" evidence="1">
    <location>
        <begin position="9"/>
        <end position="29"/>
    </location>
</feature>
<dbReference type="Proteomes" id="UP000199283">
    <property type="component" value="Unassembled WGS sequence"/>
</dbReference>
<evidence type="ECO:0000313" key="3">
    <source>
        <dbReference type="Proteomes" id="UP000199283"/>
    </source>
</evidence>
<organism evidence="2 3">
    <name type="scientific">Jannaschia helgolandensis</name>
    <dbReference type="NCBI Taxonomy" id="188906"/>
    <lineage>
        <taxon>Bacteria</taxon>
        <taxon>Pseudomonadati</taxon>
        <taxon>Pseudomonadota</taxon>
        <taxon>Alphaproteobacteria</taxon>
        <taxon>Rhodobacterales</taxon>
        <taxon>Roseobacteraceae</taxon>
        <taxon>Jannaschia</taxon>
    </lineage>
</organism>
<proteinExistence type="predicted"/>
<accession>A0A1H7NZT0</accession>
<evidence type="ECO:0000313" key="2">
    <source>
        <dbReference type="EMBL" id="SEL29023.1"/>
    </source>
</evidence>
<dbReference type="STRING" id="188906.SAMN04488526_2366"/>
<evidence type="ECO:0000256" key="1">
    <source>
        <dbReference type="SAM" id="Phobius"/>
    </source>
</evidence>
<name>A0A1H7NZT0_9RHOB</name>
<reference evidence="2 3" key="1">
    <citation type="submission" date="2016-10" db="EMBL/GenBank/DDBJ databases">
        <authorList>
            <person name="de Groot N.N."/>
        </authorList>
    </citation>
    <scope>NUCLEOTIDE SEQUENCE [LARGE SCALE GENOMIC DNA]</scope>
    <source>
        <strain evidence="2 3">DSM 14858</strain>
    </source>
</reference>
<dbReference type="AlphaFoldDB" id="A0A1H7NZT0"/>
<dbReference type="OrthoDB" id="7659427at2"/>
<dbReference type="EMBL" id="FNZQ01000004">
    <property type="protein sequence ID" value="SEL29023.1"/>
    <property type="molecule type" value="Genomic_DNA"/>
</dbReference>
<dbReference type="RefSeq" id="WP_092762980.1">
    <property type="nucleotide sequence ID" value="NZ_FNZQ01000004.1"/>
</dbReference>
<keyword evidence="1" id="KW-0472">Membrane</keyword>